<feature type="signal peptide" evidence="3">
    <location>
        <begin position="1"/>
        <end position="30"/>
    </location>
</feature>
<dbReference type="Pfam" id="PF00657">
    <property type="entry name" value="Lipase_GDSL"/>
    <property type="match status" value="1"/>
</dbReference>
<dbReference type="GO" id="GO:0016788">
    <property type="term" value="F:hydrolase activity, acting on ester bonds"/>
    <property type="evidence" value="ECO:0007669"/>
    <property type="project" value="InterPro"/>
</dbReference>
<dbReference type="InterPro" id="IPR001087">
    <property type="entry name" value="GDSL"/>
</dbReference>
<sequence length="313" mass="34580">MAFTSHRPCSSSSSFVIFVLFFCFIIPCYAQIKGCPFDAIYNFGDGESAPPLRMLDHLAPAFHLPPPPSHYAKDGHFPFYYGTNFASRGSTIGGTPIFAEKHTQPQSQTHSLESQEYSFIKFLKSITSSPEQALEMLGRSLFIINEAGLNDYKNAFQHGKSVSEVYTYVPPVVAGIKVTLMGLIEDGATNILVPGSLPLGCLPGYTALFPSNDPTAYDAGKCDKELNSFAVLHNDHLQQALMVLREEFPHARIIYLDYYNAFMALLHNHAKSLVSDGFGLTEEALKSLVDTIISQKGFAYPEVEFPEVTHCVM</sequence>
<comment type="caution">
    <text evidence="4">The sequence shown here is derived from an EMBL/GenBank/DDBJ whole genome shotgun (WGS) entry which is preliminary data.</text>
</comment>
<evidence type="ECO:0000313" key="4">
    <source>
        <dbReference type="EMBL" id="KAK3031256.1"/>
    </source>
</evidence>
<dbReference type="PANTHER" id="PTHR22835">
    <property type="entry name" value="ZINC FINGER FYVE DOMAIN CONTAINING PROTEIN"/>
    <property type="match status" value="1"/>
</dbReference>
<name>A0AA88WNX6_9ASTE</name>
<evidence type="ECO:0000256" key="3">
    <source>
        <dbReference type="SAM" id="SignalP"/>
    </source>
</evidence>
<comment type="similarity">
    <text evidence="1">Belongs to the 'GDSL' lipolytic enzyme family.</text>
</comment>
<keyword evidence="3" id="KW-0732">Signal</keyword>
<evidence type="ECO:0000313" key="5">
    <source>
        <dbReference type="Proteomes" id="UP001188597"/>
    </source>
</evidence>
<evidence type="ECO:0000256" key="2">
    <source>
        <dbReference type="ARBA" id="ARBA00023180"/>
    </source>
</evidence>
<evidence type="ECO:0000256" key="1">
    <source>
        <dbReference type="ARBA" id="ARBA00008668"/>
    </source>
</evidence>
<organism evidence="4 5">
    <name type="scientific">Escallonia herrerae</name>
    <dbReference type="NCBI Taxonomy" id="1293975"/>
    <lineage>
        <taxon>Eukaryota</taxon>
        <taxon>Viridiplantae</taxon>
        <taxon>Streptophyta</taxon>
        <taxon>Embryophyta</taxon>
        <taxon>Tracheophyta</taxon>
        <taxon>Spermatophyta</taxon>
        <taxon>Magnoliopsida</taxon>
        <taxon>eudicotyledons</taxon>
        <taxon>Gunneridae</taxon>
        <taxon>Pentapetalae</taxon>
        <taxon>asterids</taxon>
        <taxon>campanulids</taxon>
        <taxon>Escalloniales</taxon>
        <taxon>Escalloniaceae</taxon>
        <taxon>Escallonia</taxon>
    </lineage>
</organism>
<dbReference type="Proteomes" id="UP001188597">
    <property type="component" value="Unassembled WGS sequence"/>
</dbReference>
<dbReference type="Gene3D" id="3.40.50.1110">
    <property type="entry name" value="SGNH hydrolase"/>
    <property type="match status" value="1"/>
</dbReference>
<dbReference type="EMBL" id="JAVXUP010000312">
    <property type="protein sequence ID" value="KAK3031256.1"/>
    <property type="molecule type" value="Genomic_DNA"/>
</dbReference>
<keyword evidence="2" id="KW-0325">Glycoprotein</keyword>
<proteinExistence type="inferred from homology"/>
<protein>
    <recommendedName>
        <fullName evidence="6">GDSL esterase/lipase</fullName>
    </recommendedName>
</protein>
<dbReference type="PANTHER" id="PTHR22835:SF515">
    <property type="entry name" value="ACETYLAJMALAN ESTERASE-LIKE"/>
    <property type="match status" value="1"/>
</dbReference>
<accession>A0AA88WNX6</accession>
<keyword evidence="5" id="KW-1185">Reference proteome</keyword>
<feature type="chain" id="PRO_5041706254" description="GDSL esterase/lipase" evidence="3">
    <location>
        <begin position="31"/>
        <end position="313"/>
    </location>
</feature>
<gene>
    <name evidence="4" type="ORF">RJ639_035556</name>
</gene>
<dbReference type="AlphaFoldDB" id="A0AA88WNX6"/>
<reference evidence="4" key="1">
    <citation type="submission" date="2022-12" db="EMBL/GenBank/DDBJ databases">
        <title>Draft genome assemblies for two species of Escallonia (Escalloniales).</title>
        <authorList>
            <person name="Chanderbali A."/>
            <person name="Dervinis C."/>
            <person name="Anghel I."/>
            <person name="Soltis D."/>
            <person name="Soltis P."/>
            <person name="Zapata F."/>
        </authorList>
    </citation>
    <scope>NUCLEOTIDE SEQUENCE</scope>
    <source>
        <strain evidence="4">UCBG64.0493</strain>
        <tissue evidence="4">Leaf</tissue>
    </source>
</reference>
<evidence type="ECO:0008006" key="6">
    <source>
        <dbReference type="Google" id="ProtNLM"/>
    </source>
</evidence>
<dbReference type="InterPro" id="IPR036514">
    <property type="entry name" value="SGNH_hydro_sf"/>
</dbReference>